<keyword evidence="1" id="KW-0472">Membrane</keyword>
<feature type="transmembrane region" description="Helical" evidence="1">
    <location>
        <begin position="6"/>
        <end position="26"/>
    </location>
</feature>
<evidence type="ECO:0000256" key="1">
    <source>
        <dbReference type="SAM" id="Phobius"/>
    </source>
</evidence>
<sequence>MSLLNNFSLVSAFFAMTFSQLIKIPISIIFRKKVNWSLITSTGGMPSSHSASVSALITALILQNGFASPYVAIAGTFGVIVMFDAMGVRRASGEQGIVLNHLIEDFQALAESVKGIATTKQKRQKKMHLKEMLGHKPLEVVCGALLGIGIAFLTQWLFLHFGLFPPL</sequence>
<organism evidence="2 3">
    <name type="scientific">Isobaculum melis</name>
    <dbReference type="NCBI Taxonomy" id="142588"/>
    <lineage>
        <taxon>Bacteria</taxon>
        <taxon>Bacillati</taxon>
        <taxon>Bacillota</taxon>
        <taxon>Bacilli</taxon>
        <taxon>Lactobacillales</taxon>
        <taxon>Carnobacteriaceae</taxon>
        <taxon>Isobaculum</taxon>
    </lineage>
</organism>
<keyword evidence="3" id="KW-1185">Reference proteome</keyword>
<evidence type="ECO:0000313" key="2">
    <source>
        <dbReference type="EMBL" id="SER62698.1"/>
    </source>
</evidence>
<name>A0A1H9QQH9_9LACT</name>
<dbReference type="PANTHER" id="PTHR31446:SF29">
    <property type="entry name" value="ACID PHOSPHATASE_VANADIUM-DEPENDENT HALOPEROXIDASE-RELATED PROTEIN"/>
    <property type="match status" value="1"/>
</dbReference>
<dbReference type="Pfam" id="PF02681">
    <property type="entry name" value="DUF212"/>
    <property type="match status" value="1"/>
</dbReference>
<dbReference type="RefSeq" id="WP_092650129.1">
    <property type="nucleotide sequence ID" value="NZ_FOHA01000002.1"/>
</dbReference>
<evidence type="ECO:0000313" key="3">
    <source>
        <dbReference type="Proteomes" id="UP000198948"/>
    </source>
</evidence>
<protein>
    <recommendedName>
        <fullName evidence="4">Divergent PAP2 family protein</fullName>
    </recommendedName>
</protein>
<feature type="transmembrane region" description="Helical" evidence="1">
    <location>
        <begin position="67"/>
        <end position="86"/>
    </location>
</feature>
<evidence type="ECO:0008006" key="4">
    <source>
        <dbReference type="Google" id="ProtNLM"/>
    </source>
</evidence>
<gene>
    <name evidence="2" type="ORF">SAMN04488559_102221</name>
</gene>
<dbReference type="OrthoDB" id="9792681at2"/>
<dbReference type="PANTHER" id="PTHR31446">
    <property type="entry name" value="ACID PHOSPHATASE/VANADIUM-DEPENDENT HALOPEROXIDASE-RELATED PROTEIN"/>
    <property type="match status" value="1"/>
</dbReference>
<feature type="transmembrane region" description="Helical" evidence="1">
    <location>
        <begin position="137"/>
        <end position="158"/>
    </location>
</feature>
<dbReference type="AlphaFoldDB" id="A0A1H9QQH9"/>
<keyword evidence="1" id="KW-0812">Transmembrane</keyword>
<dbReference type="STRING" id="142588.SAMN04488559_102221"/>
<dbReference type="Proteomes" id="UP000198948">
    <property type="component" value="Unassembled WGS sequence"/>
</dbReference>
<dbReference type="EMBL" id="FOHA01000002">
    <property type="protein sequence ID" value="SER62698.1"/>
    <property type="molecule type" value="Genomic_DNA"/>
</dbReference>
<reference evidence="2 3" key="1">
    <citation type="submission" date="2016-10" db="EMBL/GenBank/DDBJ databases">
        <authorList>
            <person name="de Groot N.N."/>
        </authorList>
    </citation>
    <scope>NUCLEOTIDE SEQUENCE [LARGE SCALE GENOMIC DNA]</scope>
    <source>
        <strain evidence="2 3">DSM 13760</strain>
    </source>
</reference>
<proteinExistence type="predicted"/>
<dbReference type="InterPro" id="IPR003832">
    <property type="entry name" value="DUF212"/>
</dbReference>
<keyword evidence="1" id="KW-1133">Transmembrane helix</keyword>
<accession>A0A1H9QQH9</accession>